<organism evidence="2 3">
    <name type="scientific">Halobaculum saliterrae</name>
    <dbReference type="NCBI Taxonomy" id="2073113"/>
    <lineage>
        <taxon>Archaea</taxon>
        <taxon>Methanobacteriati</taxon>
        <taxon>Methanobacteriota</taxon>
        <taxon>Stenosarchaea group</taxon>
        <taxon>Halobacteria</taxon>
        <taxon>Halobacteriales</taxon>
        <taxon>Haloferacaceae</taxon>
        <taxon>Halobaculum</taxon>
    </lineage>
</organism>
<evidence type="ECO:0000256" key="1">
    <source>
        <dbReference type="SAM" id="MobiDB-lite"/>
    </source>
</evidence>
<dbReference type="RefSeq" id="WP_159664847.1">
    <property type="nucleotide sequence ID" value="NZ_WUUS01000004.1"/>
</dbReference>
<accession>A0A6B0SR93</accession>
<dbReference type="AlphaFoldDB" id="A0A6B0SR93"/>
<proteinExistence type="predicted"/>
<protein>
    <submittedName>
        <fullName evidence="2">Uncharacterized protein</fullName>
    </submittedName>
</protein>
<keyword evidence="3" id="KW-1185">Reference proteome</keyword>
<comment type="caution">
    <text evidence="2">The sequence shown here is derived from an EMBL/GenBank/DDBJ whole genome shotgun (WGS) entry which is preliminary data.</text>
</comment>
<evidence type="ECO:0000313" key="2">
    <source>
        <dbReference type="EMBL" id="MXR41057.1"/>
    </source>
</evidence>
<feature type="compositionally biased region" description="Low complexity" evidence="1">
    <location>
        <begin position="18"/>
        <end position="30"/>
    </location>
</feature>
<dbReference type="Proteomes" id="UP000437065">
    <property type="component" value="Unassembled WGS sequence"/>
</dbReference>
<sequence length="48" mass="4759">MTERDAPGDDDPTTGSDAGAPTNAPADAAPELFGGDAGRIDVTAEGER</sequence>
<evidence type="ECO:0000313" key="3">
    <source>
        <dbReference type="Proteomes" id="UP000437065"/>
    </source>
</evidence>
<name>A0A6B0SR93_9EURY</name>
<dbReference type="EMBL" id="WUUS01000004">
    <property type="protein sequence ID" value="MXR41057.1"/>
    <property type="molecule type" value="Genomic_DNA"/>
</dbReference>
<reference evidence="2 3" key="1">
    <citation type="submission" date="2019-12" db="EMBL/GenBank/DDBJ databases">
        <title>Isolation and characterization of three novel carbon monoxide-oxidizing members of Halobacteria from salione crusts and soils.</title>
        <authorList>
            <person name="Myers M.R."/>
            <person name="King G.M."/>
        </authorList>
    </citation>
    <scope>NUCLEOTIDE SEQUENCE [LARGE SCALE GENOMIC DNA]</scope>
    <source>
        <strain evidence="2 3">WSA2</strain>
    </source>
</reference>
<gene>
    <name evidence="2" type="ORF">GRX01_06850</name>
</gene>
<feature type="region of interest" description="Disordered" evidence="1">
    <location>
        <begin position="1"/>
        <end position="48"/>
    </location>
</feature>